<keyword evidence="2" id="KW-0808">Transferase</keyword>
<comment type="caution">
    <text evidence="2">The sequence shown here is derived from an EMBL/GenBank/DDBJ whole genome shotgun (WGS) entry which is preliminary data.</text>
</comment>
<sequence length="346" mass="40106">MKSKRVVILFSRLSDYMLNMFELWCSQENVSLTVLKKSPDKKEAPFEFNLSHKNIDFFDEDKLDRQEILDLVNLINPDIIICSGWSNSKYNAVISKHYANTKCILTMDNQWHGTLKQYLGTLYSRLFIVSRFDKIWVPGKPQKKFALKLGFKEKDIMEGWYVANESKFKSTRKKIRHEFIYAGRYVDYKGVNEMWEAFIKLQENEPNDWVLTCIGTGPLFEKRKKHPQIKHLGFLQPIDLQRYTEKGGVFVLPSHFEPWGVVVHEFALSGYPLIISESVGAASQFVSRNNGIIFKTKNEEDLYGAMKKIVNKTDEQLLEMGAFSQTLAGTISSNNWINNMNNLINS</sequence>
<keyword evidence="3" id="KW-1185">Reference proteome</keyword>
<evidence type="ECO:0000259" key="1">
    <source>
        <dbReference type="Pfam" id="PF00534"/>
    </source>
</evidence>
<dbReference type="PANTHER" id="PTHR45947">
    <property type="entry name" value="SULFOQUINOVOSYL TRANSFERASE SQD2"/>
    <property type="match status" value="1"/>
</dbReference>
<dbReference type="PANTHER" id="PTHR45947:SF3">
    <property type="entry name" value="SULFOQUINOVOSYL TRANSFERASE SQD2"/>
    <property type="match status" value="1"/>
</dbReference>
<dbReference type="SUPFAM" id="SSF53756">
    <property type="entry name" value="UDP-Glycosyltransferase/glycogen phosphorylase"/>
    <property type="match status" value="1"/>
</dbReference>
<reference evidence="3" key="1">
    <citation type="journal article" date="2019" name="Int. J. Syst. Evol. Microbiol.">
        <title>The Global Catalogue of Microorganisms (GCM) 10K type strain sequencing project: providing services to taxonomists for standard genome sequencing and annotation.</title>
        <authorList>
            <consortium name="The Broad Institute Genomics Platform"/>
            <consortium name="The Broad Institute Genome Sequencing Center for Infectious Disease"/>
            <person name="Wu L."/>
            <person name="Ma J."/>
        </authorList>
    </citation>
    <scope>NUCLEOTIDE SEQUENCE [LARGE SCALE GENOMIC DNA]</scope>
    <source>
        <strain evidence="3">KCTC 42808</strain>
    </source>
</reference>
<evidence type="ECO:0000313" key="3">
    <source>
        <dbReference type="Proteomes" id="UP001597467"/>
    </source>
</evidence>
<dbReference type="CDD" id="cd03801">
    <property type="entry name" value="GT4_PimA-like"/>
    <property type="match status" value="1"/>
</dbReference>
<dbReference type="EMBL" id="JBHULM010000011">
    <property type="protein sequence ID" value="MFD2543285.1"/>
    <property type="molecule type" value="Genomic_DNA"/>
</dbReference>
<organism evidence="2 3">
    <name type="scientific">Lacinutrix gracilariae</name>
    <dbReference type="NCBI Taxonomy" id="1747198"/>
    <lineage>
        <taxon>Bacteria</taxon>
        <taxon>Pseudomonadati</taxon>
        <taxon>Bacteroidota</taxon>
        <taxon>Flavobacteriia</taxon>
        <taxon>Flavobacteriales</taxon>
        <taxon>Flavobacteriaceae</taxon>
        <taxon>Lacinutrix</taxon>
    </lineage>
</organism>
<keyword evidence="2" id="KW-0328">Glycosyltransferase</keyword>
<dbReference type="Proteomes" id="UP001597467">
    <property type="component" value="Unassembled WGS sequence"/>
</dbReference>
<name>A0ABW5K4X7_9FLAO</name>
<dbReference type="RefSeq" id="WP_379905016.1">
    <property type="nucleotide sequence ID" value="NZ_JBHULM010000011.1"/>
</dbReference>
<evidence type="ECO:0000313" key="2">
    <source>
        <dbReference type="EMBL" id="MFD2543285.1"/>
    </source>
</evidence>
<dbReference type="EC" id="2.4.-.-" evidence="2"/>
<protein>
    <submittedName>
        <fullName evidence="2">Glycosyltransferase family 4 protein</fullName>
        <ecNumber evidence="2">2.4.-.-</ecNumber>
    </submittedName>
</protein>
<dbReference type="InterPro" id="IPR050194">
    <property type="entry name" value="Glycosyltransferase_grp1"/>
</dbReference>
<proteinExistence type="predicted"/>
<dbReference type="Pfam" id="PF00534">
    <property type="entry name" value="Glycos_transf_1"/>
    <property type="match status" value="1"/>
</dbReference>
<gene>
    <name evidence="2" type="ORF">ACFSSB_13205</name>
</gene>
<feature type="domain" description="Glycosyl transferase family 1" evidence="1">
    <location>
        <begin position="165"/>
        <end position="313"/>
    </location>
</feature>
<dbReference type="InterPro" id="IPR001296">
    <property type="entry name" value="Glyco_trans_1"/>
</dbReference>
<dbReference type="Gene3D" id="3.40.50.2000">
    <property type="entry name" value="Glycogen Phosphorylase B"/>
    <property type="match status" value="2"/>
</dbReference>
<accession>A0ABW5K4X7</accession>
<dbReference type="GO" id="GO:0016757">
    <property type="term" value="F:glycosyltransferase activity"/>
    <property type="evidence" value="ECO:0007669"/>
    <property type="project" value="UniProtKB-KW"/>
</dbReference>